<keyword evidence="2" id="KW-1185">Reference proteome</keyword>
<evidence type="ECO:0000313" key="2">
    <source>
        <dbReference type="Proteomes" id="UP000799755"/>
    </source>
</evidence>
<proteinExistence type="predicted"/>
<dbReference type="EMBL" id="MU003496">
    <property type="protein sequence ID" value="KAF2475423.1"/>
    <property type="molecule type" value="Genomic_DNA"/>
</dbReference>
<name>A0ACB6R821_9PLEO</name>
<gene>
    <name evidence="1" type="ORF">BDR25DRAFT_254363</name>
</gene>
<reference evidence="1" key="1">
    <citation type="journal article" date="2020" name="Stud. Mycol.">
        <title>101 Dothideomycetes genomes: a test case for predicting lifestyles and emergence of pathogens.</title>
        <authorList>
            <person name="Haridas S."/>
            <person name="Albert R."/>
            <person name="Binder M."/>
            <person name="Bloem J."/>
            <person name="Labutti K."/>
            <person name="Salamov A."/>
            <person name="Andreopoulos B."/>
            <person name="Baker S."/>
            <person name="Barry K."/>
            <person name="Bills G."/>
            <person name="Bluhm B."/>
            <person name="Cannon C."/>
            <person name="Castanera R."/>
            <person name="Culley D."/>
            <person name="Daum C."/>
            <person name="Ezra D."/>
            <person name="Gonzalez J."/>
            <person name="Henrissat B."/>
            <person name="Kuo A."/>
            <person name="Liang C."/>
            <person name="Lipzen A."/>
            <person name="Lutzoni F."/>
            <person name="Magnuson J."/>
            <person name="Mondo S."/>
            <person name="Nolan M."/>
            <person name="Ohm R."/>
            <person name="Pangilinan J."/>
            <person name="Park H.-J."/>
            <person name="Ramirez L."/>
            <person name="Alfaro M."/>
            <person name="Sun H."/>
            <person name="Tritt A."/>
            <person name="Yoshinaga Y."/>
            <person name="Zwiers L.-H."/>
            <person name="Turgeon B."/>
            <person name="Goodwin S."/>
            <person name="Spatafora J."/>
            <person name="Crous P."/>
            <person name="Grigoriev I."/>
        </authorList>
    </citation>
    <scope>NUCLEOTIDE SEQUENCE</scope>
    <source>
        <strain evidence="1">ATCC 200398</strain>
    </source>
</reference>
<accession>A0ACB6R821</accession>
<sequence>MGKPRMIILVRHAQSEGNKNRDIHQFIPDHRVKLTPDGWNQAEEAGRRLRSMLKPDDTIQFFTSPYRRTRETTEGILRSLTSDDPKPSPFPRHKIKVFEEPRLREQDFGNFQPCSAEMERMWQERADYGHFFYRIPNGESAADAYDRVSGFNESMWRQFGEENFASVCVLVTHGLMTRVFLMKWYHWSVEYFEDLRNVNHCEFIVMKQSPTNGKYILENELRTWSDLKRRAVTATAANGSAVTPSSKGAPPAPGNFSSSPTIPIRRWGGCANGCNHDKINWPRRTMRKNTADYVSGALPAPPLPPATSNLDGEKDDHPIAAQDADHTPIITEPSPPKLPRKPSTTATKNALIPSMPLTPASPNDASNDASSSTDEGIGSSDGEEAAASAPQTLQNPAPRAAAILRHLHPGRDFGGTRSGAPSTPGEGFSDDSDYFPGMQHAHAHAHAHAHHGYTHSNLHHSSPGKSKNDSSNGKSRLRASSKHRQQSKERKAAAARKMSAKNWMEESGMGLGARADALGDGDAGGGTSDDAAFRADASESGSEEKPILREALKGDMIVEEGGSDEERGGKMEDDLDVAVRERRIGEKEIEILKEGERKGFGEIY</sequence>
<organism evidence="1 2">
    <name type="scientific">Lindgomyces ingoldianus</name>
    <dbReference type="NCBI Taxonomy" id="673940"/>
    <lineage>
        <taxon>Eukaryota</taxon>
        <taxon>Fungi</taxon>
        <taxon>Dikarya</taxon>
        <taxon>Ascomycota</taxon>
        <taxon>Pezizomycotina</taxon>
        <taxon>Dothideomycetes</taxon>
        <taxon>Pleosporomycetidae</taxon>
        <taxon>Pleosporales</taxon>
        <taxon>Lindgomycetaceae</taxon>
        <taxon>Lindgomyces</taxon>
    </lineage>
</organism>
<comment type="caution">
    <text evidence="1">The sequence shown here is derived from an EMBL/GenBank/DDBJ whole genome shotgun (WGS) entry which is preliminary data.</text>
</comment>
<evidence type="ECO:0000313" key="1">
    <source>
        <dbReference type="EMBL" id="KAF2475423.1"/>
    </source>
</evidence>
<protein>
    <submittedName>
        <fullName evidence="1">Phosphoglycerate mutase-like protein</fullName>
    </submittedName>
</protein>
<dbReference type="Proteomes" id="UP000799755">
    <property type="component" value="Unassembled WGS sequence"/>
</dbReference>